<protein>
    <recommendedName>
        <fullName evidence="7">G-protein coupled receptors family 1 profile domain-containing protein</fullName>
    </recommendedName>
</protein>
<dbReference type="PROSITE" id="PS50262">
    <property type="entry name" value="G_PROTEIN_RECEP_F1_2"/>
    <property type="match status" value="1"/>
</dbReference>
<evidence type="ECO:0000256" key="1">
    <source>
        <dbReference type="ARBA" id="ARBA00004370"/>
    </source>
</evidence>
<keyword evidence="2 6" id="KW-0812">Transmembrane</keyword>
<feature type="transmembrane region" description="Helical" evidence="6">
    <location>
        <begin position="301"/>
        <end position="326"/>
    </location>
</feature>
<evidence type="ECO:0000256" key="4">
    <source>
        <dbReference type="ARBA" id="ARBA00023136"/>
    </source>
</evidence>
<dbReference type="Proteomes" id="UP001175271">
    <property type="component" value="Unassembled WGS sequence"/>
</dbReference>
<accession>A0AA39LQF4</accession>
<feature type="transmembrane region" description="Helical" evidence="6">
    <location>
        <begin position="53"/>
        <end position="76"/>
    </location>
</feature>
<sequence length="855" mass="95643">MIDEFPPIAFENLSTTTHSALSTTTTPLVIPEEMEICYETEEFQKFQYTVDDMLLAASMAATVFNVMVIFCAVKLFKRSGDTMHLFIINMTLGDLLLTVFCHPNEFLTRKHEFLRHVDLCAVIHFFNWLGLAVSGLSLTMLNIDKLIYFQWPLRYDQTMSKRRAAVSCIFIWGVSFGFVGYVWIFRIVYVTADCILQMTDKRRYFYEVFMIMFCVLPVTSSLVVSIYLFRLTRQKMSATMCAGTQVDMPTFKNKLRSLVFIFTTTAWTSFSLLPYRIFNICRIHLFEWNSFSCEERGRINWLAWMLLYLLTVNPIVNPIITALIYAPYRMTIKRFLINIPIGNRALYSYRGGENQTDTSFSFLSMRRSRNHRNSSTDHEMSSLRRPDVRVSLNSYDTNWAPIAEEPFIGGVKTVSQNIQNPLTPAGKKTFVYSERPKSSTFPSTTFSVAEYLNQPVGRPKPTMSSYATQGAYFPKQYVRSVYFAPQPAPQPAVQVVPVLNAPAEQQQVAAAPVMLPGQGHVATGQPVNNGFYAQQQVVAPRQSMPPVYQQAPIPVVQVSQQPAVQLPASPSPAPKPENVPVYSFYAMNAPYQQRSTQRVPSSYQFENSAPTPRQVAEAAETANAACHAARQQAQLQLEEAKVAYQQALNNLTSLGASAPSVAEMQAYQREQELLFQQQAALAAAPQTHFNPVPAAPAQVPIAAAAETPVEPVRSSYGYEQNSGSNFGRLQKTMAESMYYGLPNNMMAAYGAPTRNCSRARSRTPSRAPSRQQSQQSLRNGSRFGGAICRSDSTTTAIASEPTPKVATYKIASPPVAVSPRSEEQSCRPAAPAFSEYHFDCLRGKYAFEKACGGHI</sequence>
<evidence type="ECO:0000256" key="6">
    <source>
        <dbReference type="SAM" id="Phobius"/>
    </source>
</evidence>
<evidence type="ECO:0000259" key="7">
    <source>
        <dbReference type="PROSITE" id="PS50262"/>
    </source>
</evidence>
<keyword evidence="9" id="KW-1185">Reference proteome</keyword>
<dbReference type="GO" id="GO:0008188">
    <property type="term" value="F:neuropeptide receptor activity"/>
    <property type="evidence" value="ECO:0007669"/>
    <property type="project" value="InterPro"/>
</dbReference>
<evidence type="ECO:0000256" key="3">
    <source>
        <dbReference type="ARBA" id="ARBA00022989"/>
    </source>
</evidence>
<dbReference type="InterPro" id="IPR017452">
    <property type="entry name" value="GPCR_Rhodpsn_7TM"/>
</dbReference>
<dbReference type="Gene3D" id="1.20.1070.10">
    <property type="entry name" value="Rhodopsin 7-helix transmembrane proteins"/>
    <property type="match status" value="1"/>
</dbReference>
<evidence type="ECO:0000313" key="9">
    <source>
        <dbReference type="Proteomes" id="UP001175271"/>
    </source>
</evidence>
<proteinExistence type="predicted"/>
<feature type="domain" description="G-protein coupled receptors family 1 profile" evidence="7">
    <location>
        <begin position="64"/>
        <end position="321"/>
    </location>
</feature>
<dbReference type="InterPro" id="IPR000276">
    <property type="entry name" value="GPCR_Rhodpsn"/>
</dbReference>
<feature type="transmembrane region" description="Helical" evidence="6">
    <location>
        <begin position="204"/>
        <end position="229"/>
    </location>
</feature>
<evidence type="ECO:0000256" key="5">
    <source>
        <dbReference type="SAM" id="MobiDB-lite"/>
    </source>
</evidence>
<reference evidence="8" key="1">
    <citation type="submission" date="2023-06" db="EMBL/GenBank/DDBJ databases">
        <title>Genomic analysis of the entomopathogenic nematode Steinernema hermaphroditum.</title>
        <authorList>
            <person name="Schwarz E.M."/>
            <person name="Heppert J.K."/>
            <person name="Baniya A."/>
            <person name="Schwartz H.T."/>
            <person name="Tan C.-H."/>
            <person name="Antoshechkin I."/>
            <person name="Sternberg P.W."/>
            <person name="Goodrich-Blair H."/>
            <person name="Dillman A.R."/>
        </authorList>
    </citation>
    <scope>NUCLEOTIDE SEQUENCE</scope>
    <source>
        <strain evidence="8">PS9179</strain>
        <tissue evidence="8">Whole animal</tissue>
    </source>
</reference>
<dbReference type="AlphaFoldDB" id="A0AA39LQF4"/>
<gene>
    <name evidence="8" type="ORF">QR680_018250</name>
</gene>
<feature type="transmembrane region" description="Helical" evidence="6">
    <location>
        <begin position="83"/>
        <end position="101"/>
    </location>
</feature>
<evidence type="ECO:0000256" key="2">
    <source>
        <dbReference type="ARBA" id="ARBA00022692"/>
    </source>
</evidence>
<feature type="transmembrane region" description="Helical" evidence="6">
    <location>
        <begin position="164"/>
        <end position="184"/>
    </location>
</feature>
<organism evidence="8 9">
    <name type="scientific">Steinernema hermaphroditum</name>
    <dbReference type="NCBI Taxonomy" id="289476"/>
    <lineage>
        <taxon>Eukaryota</taxon>
        <taxon>Metazoa</taxon>
        <taxon>Ecdysozoa</taxon>
        <taxon>Nematoda</taxon>
        <taxon>Chromadorea</taxon>
        <taxon>Rhabditida</taxon>
        <taxon>Tylenchina</taxon>
        <taxon>Panagrolaimomorpha</taxon>
        <taxon>Strongyloidoidea</taxon>
        <taxon>Steinernematidae</taxon>
        <taxon>Steinernema</taxon>
    </lineage>
</organism>
<feature type="compositionally biased region" description="Low complexity" evidence="5">
    <location>
        <begin position="764"/>
        <end position="781"/>
    </location>
</feature>
<dbReference type="CDD" id="cd00637">
    <property type="entry name" value="7tm_classA_rhodopsin-like"/>
    <property type="match status" value="1"/>
</dbReference>
<feature type="region of interest" description="Disordered" evidence="5">
    <location>
        <begin position="753"/>
        <end position="785"/>
    </location>
</feature>
<name>A0AA39LQF4_9BILA</name>
<feature type="transmembrane region" description="Helical" evidence="6">
    <location>
        <begin position="121"/>
        <end position="143"/>
    </location>
</feature>
<comment type="subcellular location">
    <subcellularLocation>
        <location evidence="1">Membrane</location>
    </subcellularLocation>
</comment>
<keyword evidence="3 6" id="KW-1133">Transmembrane helix</keyword>
<dbReference type="InterPro" id="IPR039952">
    <property type="entry name" value="Aex-2"/>
</dbReference>
<evidence type="ECO:0000313" key="8">
    <source>
        <dbReference type="EMBL" id="KAK0405887.1"/>
    </source>
</evidence>
<comment type="caution">
    <text evidence="8">The sequence shown here is derived from an EMBL/GenBank/DDBJ whole genome shotgun (WGS) entry which is preliminary data.</text>
</comment>
<feature type="transmembrane region" description="Helical" evidence="6">
    <location>
        <begin position="258"/>
        <end position="278"/>
    </location>
</feature>
<dbReference type="SUPFAM" id="SSF81321">
    <property type="entry name" value="Family A G protein-coupled receptor-like"/>
    <property type="match status" value="1"/>
</dbReference>
<dbReference type="EMBL" id="JAUCMV010000004">
    <property type="protein sequence ID" value="KAK0405887.1"/>
    <property type="molecule type" value="Genomic_DNA"/>
</dbReference>
<keyword evidence="4 6" id="KW-0472">Membrane</keyword>
<dbReference type="PANTHER" id="PTHR21643">
    <property type="entry name" value="G-PROTEIN COUPLED RECEPTORS FAMILY 1 PROFILE DOMAIN-CONTAINING PROTEIN-RELATED"/>
    <property type="match status" value="1"/>
</dbReference>
<dbReference type="Pfam" id="PF00001">
    <property type="entry name" value="7tm_1"/>
    <property type="match status" value="1"/>
</dbReference>
<dbReference type="GO" id="GO:0016020">
    <property type="term" value="C:membrane"/>
    <property type="evidence" value="ECO:0007669"/>
    <property type="project" value="UniProtKB-SubCell"/>
</dbReference>
<dbReference type="PANTHER" id="PTHR21643:SF3">
    <property type="entry name" value="G-PROTEIN COUPLED RECEPTORS FAMILY 1 PROFILE DOMAIN-CONTAINING PROTEIN"/>
    <property type="match status" value="1"/>
</dbReference>